<dbReference type="STRING" id="694429.Pyrfu_0420"/>
<dbReference type="AlphaFoldDB" id="G0EG43"/>
<name>G0EG43_PYRF1</name>
<reference evidence="1 2" key="1">
    <citation type="journal article" date="2011" name="Stand. Genomic Sci.">
        <title>Complete genome sequence of the hyperthermophilic chemolithoautotroph Pyrolobus fumarii type strain (1A).</title>
        <authorList>
            <person name="Anderson I."/>
            <person name="Goker M."/>
            <person name="Nolan M."/>
            <person name="Lucas S."/>
            <person name="Hammon N."/>
            <person name="Deshpande S."/>
            <person name="Cheng J.F."/>
            <person name="Tapia R."/>
            <person name="Han C."/>
            <person name="Goodwin L."/>
            <person name="Pitluck S."/>
            <person name="Huntemann M."/>
            <person name="Liolios K."/>
            <person name="Ivanova N."/>
            <person name="Pagani I."/>
            <person name="Mavromatis K."/>
            <person name="Ovchinikova G."/>
            <person name="Pati A."/>
            <person name="Chen A."/>
            <person name="Palaniappan K."/>
            <person name="Land M."/>
            <person name="Hauser L."/>
            <person name="Brambilla E.M."/>
            <person name="Huber H."/>
            <person name="Yasawong M."/>
            <person name="Rohde M."/>
            <person name="Spring S."/>
            <person name="Abt B."/>
            <person name="Sikorski J."/>
            <person name="Wirth R."/>
            <person name="Detter J.C."/>
            <person name="Woyke T."/>
            <person name="Bristow J."/>
            <person name="Eisen J.A."/>
            <person name="Markowitz V."/>
            <person name="Hugenholtz P."/>
            <person name="Kyrpides N.C."/>
            <person name="Klenk H.P."/>
            <person name="Lapidus A."/>
        </authorList>
    </citation>
    <scope>NUCLEOTIDE SEQUENCE [LARGE SCALE GENOMIC DNA]</scope>
    <source>
        <strain evidence="2">DSM 11204 / 1A</strain>
    </source>
</reference>
<dbReference type="HOGENOM" id="CLU_2985821_0_0_2"/>
<gene>
    <name evidence="1" type="ordered locus">Pyrfu_0420</name>
</gene>
<proteinExistence type="predicted"/>
<keyword evidence="2" id="KW-1185">Reference proteome</keyword>
<dbReference type="KEGG" id="pfm:Pyrfu_0420"/>
<dbReference type="Proteomes" id="UP000001037">
    <property type="component" value="Chromosome"/>
</dbReference>
<protein>
    <submittedName>
        <fullName evidence="1">Uncharacterized protein</fullName>
    </submittedName>
</protein>
<evidence type="ECO:0000313" key="1">
    <source>
        <dbReference type="EMBL" id="AEM38291.1"/>
    </source>
</evidence>
<accession>G0EG43</accession>
<dbReference type="RefSeq" id="WP_014025968.1">
    <property type="nucleotide sequence ID" value="NC_015931.1"/>
</dbReference>
<organism evidence="1 2">
    <name type="scientific">Pyrolobus fumarii (strain DSM 11204 / 1A)</name>
    <dbReference type="NCBI Taxonomy" id="694429"/>
    <lineage>
        <taxon>Archaea</taxon>
        <taxon>Thermoproteota</taxon>
        <taxon>Thermoprotei</taxon>
        <taxon>Desulfurococcales</taxon>
        <taxon>Pyrodictiaceae</taxon>
        <taxon>Pyrolobus</taxon>
    </lineage>
</organism>
<dbReference type="EMBL" id="CP002838">
    <property type="protein sequence ID" value="AEM38291.1"/>
    <property type="molecule type" value="Genomic_DNA"/>
</dbReference>
<sequence length="57" mass="6466">MIRAVPVNPATEAIVHLFKRDAYTRKHLAELLAPKPYARLVSINAMPGALRSDYMMR</sequence>
<dbReference type="InParanoid" id="G0EG43"/>
<evidence type="ECO:0000313" key="2">
    <source>
        <dbReference type="Proteomes" id="UP000001037"/>
    </source>
</evidence>
<dbReference type="GeneID" id="52281849"/>